<feature type="region of interest" description="Disordered" evidence="1">
    <location>
        <begin position="1"/>
        <end position="104"/>
    </location>
</feature>
<dbReference type="Proteomes" id="UP000307440">
    <property type="component" value="Unassembled WGS sequence"/>
</dbReference>
<accession>A0A5C3KXC0</accession>
<keyword evidence="3" id="KW-1185">Reference proteome</keyword>
<dbReference type="OrthoDB" id="3267542at2759"/>
<evidence type="ECO:0000313" key="3">
    <source>
        <dbReference type="Proteomes" id="UP000307440"/>
    </source>
</evidence>
<evidence type="ECO:0000313" key="2">
    <source>
        <dbReference type="EMBL" id="TFK25309.1"/>
    </source>
</evidence>
<name>A0A5C3KXC0_COPMA</name>
<reference evidence="2 3" key="1">
    <citation type="journal article" date="2019" name="Nat. Ecol. Evol.">
        <title>Megaphylogeny resolves global patterns of mushroom evolution.</title>
        <authorList>
            <person name="Varga T."/>
            <person name="Krizsan K."/>
            <person name="Foldi C."/>
            <person name="Dima B."/>
            <person name="Sanchez-Garcia M."/>
            <person name="Sanchez-Ramirez S."/>
            <person name="Szollosi G.J."/>
            <person name="Szarkandi J.G."/>
            <person name="Papp V."/>
            <person name="Albert L."/>
            <person name="Andreopoulos W."/>
            <person name="Angelini C."/>
            <person name="Antonin V."/>
            <person name="Barry K.W."/>
            <person name="Bougher N.L."/>
            <person name="Buchanan P."/>
            <person name="Buyck B."/>
            <person name="Bense V."/>
            <person name="Catcheside P."/>
            <person name="Chovatia M."/>
            <person name="Cooper J."/>
            <person name="Damon W."/>
            <person name="Desjardin D."/>
            <person name="Finy P."/>
            <person name="Geml J."/>
            <person name="Haridas S."/>
            <person name="Hughes K."/>
            <person name="Justo A."/>
            <person name="Karasinski D."/>
            <person name="Kautmanova I."/>
            <person name="Kiss B."/>
            <person name="Kocsube S."/>
            <person name="Kotiranta H."/>
            <person name="LaButti K.M."/>
            <person name="Lechner B.E."/>
            <person name="Liimatainen K."/>
            <person name="Lipzen A."/>
            <person name="Lukacs Z."/>
            <person name="Mihaltcheva S."/>
            <person name="Morgado L.N."/>
            <person name="Niskanen T."/>
            <person name="Noordeloos M.E."/>
            <person name="Ohm R.A."/>
            <person name="Ortiz-Santana B."/>
            <person name="Ovrebo C."/>
            <person name="Racz N."/>
            <person name="Riley R."/>
            <person name="Savchenko A."/>
            <person name="Shiryaev A."/>
            <person name="Soop K."/>
            <person name="Spirin V."/>
            <person name="Szebenyi C."/>
            <person name="Tomsovsky M."/>
            <person name="Tulloss R.E."/>
            <person name="Uehling J."/>
            <person name="Grigoriev I.V."/>
            <person name="Vagvolgyi C."/>
            <person name="Papp T."/>
            <person name="Martin F.M."/>
            <person name="Miettinen O."/>
            <person name="Hibbett D.S."/>
            <person name="Nagy L.G."/>
        </authorList>
    </citation>
    <scope>NUCLEOTIDE SEQUENCE [LARGE SCALE GENOMIC DNA]</scope>
    <source>
        <strain evidence="2 3">CBS 121175</strain>
    </source>
</reference>
<dbReference type="EMBL" id="ML210188">
    <property type="protein sequence ID" value="TFK25309.1"/>
    <property type="molecule type" value="Genomic_DNA"/>
</dbReference>
<sequence>MPSSTFSRTLERPTLPSIHTLDLPFMSKAPVESHESYRQSSRSSKHHANAMRKVSTSSSNTSASRSPSPCYASSSRESSPTASVVSSSSTSSTSSRSSTASNRQVRLVPCSFDEADAIIVVPSSASFTLPIPSPSTPPGQPLLLVGAAMQSFVRHPQRETSKSARVHPYRIVPTAGSTHSRRSSVASMVSLPVLP</sequence>
<protein>
    <submittedName>
        <fullName evidence="2">Uncharacterized protein</fullName>
    </submittedName>
</protein>
<feature type="compositionally biased region" description="Low complexity" evidence="1">
    <location>
        <begin position="55"/>
        <end position="101"/>
    </location>
</feature>
<gene>
    <name evidence="2" type="ORF">FA15DRAFT_364992</name>
</gene>
<proteinExistence type="predicted"/>
<organism evidence="2 3">
    <name type="scientific">Coprinopsis marcescibilis</name>
    <name type="common">Agaric fungus</name>
    <name type="synonym">Psathyrella marcescibilis</name>
    <dbReference type="NCBI Taxonomy" id="230819"/>
    <lineage>
        <taxon>Eukaryota</taxon>
        <taxon>Fungi</taxon>
        <taxon>Dikarya</taxon>
        <taxon>Basidiomycota</taxon>
        <taxon>Agaricomycotina</taxon>
        <taxon>Agaricomycetes</taxon>
        <taxon>Agaricomycetidae</taxon>
        <taxon>Agaricales</taxon>
        <taxon>Agaricineae</taxon>
        <taxon>Psathyrellaceae</taxon>
        <taxon>Coprinopsis</taxon>
    </lineage>
</organism>
<dbReference type="AlphaFoldDB" id="A0A5C3KXC0"/>
<evidence type="ECO:0000256" key="1">
    <source>
        <dbReference type="SAM" id="MobiDB-lite"/>
    </source>
</evidence>